<evidence type="ECO:0000256" key="1">
    <source>
        <dbReference type="ARBA" id="ARBA00004236"/>
    </source>
</evidence>
<dbReference type="GO" id="GO:0015562">
    <property type="term" value="F:efflux transmembrane transporter activity"/>
    <property type="evidence" value="ECO:0007669"/>
    <property type="project" value="TreeGrafter"/>
</dbReference>
<proteinExistence type="inferred from homology"/>
<dbReference type="InterPro" id="IPR006143">
    <property type="entry name" value="RND_pump_MFP"/>
</dbReference>
<dbReference type="PANTHER" id="PTHR30469">
    <property type="entry name" value="MULTIDRUG RESISTANCE PROTEIN MDTA"/>
    <property type="match status" value="1"/>
</dbReference>
<dbReference type="Gene3D" id="1.10.287.470">
    <property type="entry name" value="Helix hairpin bin"/>
    <property type="match status" value="1"/>
</dbReference>
<feature type="domain" description="Multidrug resistance protein MdtA-like beta-barrel" evidence="11">
    <location>
        <begin position="250"/>
        <end position="330"/>
    </location>
</feature>
<evidence type="ECO:0000259" key="11">
    <source>
        <dbReference type="Pfam" id="PF25944"/>
    </source>
</evidence>
<evidence type="ECO:0000256" key="7">
    <source>
        <dbReference type="SAM" id="MobiDB-lite"/>
    </source>
</evidence>
<keyword evidence="6 8" id="KW-0472">Membrane</keyword>
<sequence length="431" mass="45950">MLRLPVAQRAGLRDGYDRPSASRRLPNKPRKKDVRMSRGKLIAIVVVAGLAIFVGWRLFGQGAADEGRRGGEGEDSPIPVTAVAARTEDVPLYLTALGTVQALNTVTISAQVSGQLQAVHFAEGQEVKKGDLIAEIDPRSYQAALDQALAKKKQDEAQLAASRSTLKRYEDLIDKNFVSAQDLENQRQTVRQQEALIAGDIAAIENARTQLSFTKITAPIDGLAGIRQVDVGNLLQANGSSIVTLTQTRPLNVIFNLPQQDMAKVREADATPLRVTALSRNDSTPIAEGELKVIDNSIDTSTATFKLKAEFPNADHKLWPGEFVNVRLAVRTVEDGIVVPATGVQQGPDGEYAWVVLGDSTVKMQTVVTAGTVDGGGVLVASGLAAGDRVVTEGQFRLKSGIKVAAMAPGEVAAPTPVPEGERKRGRSGRG</sequence>
<organism evidence="13 14">
    <name type="scientific">Dokdonella immobilis</name>
    <dbReference type="NCBI Taxonomy" id="578942"/>
    <lineage>
        <taxon>Bacteria</taxon>
        <taxon>Pseudomonadati</taxon>
        <taxon>Pseudomonadota</taxon>
        <taxon>Gammaproteobacteria</taxon>
        <taxon>Lysobacterales</taxon>
        <taxon>Rhodanobacteraceae</taxon>
        <taxon>Dokdonella</taxon>
    </lineage>
</organism>
<evidence type="ECO:0000256" key="6">
    <source>
        <dbReference type="ARBA" id="ARBA00023136"/>
    </source>
</evidence>
<feature type="region of interest" description="Disordered" evidence="7">
    <location>
        <begin position="13"/>
        <end position="32"/>
    </location>
</feature>
<dbReference type="InterPro" id="IPR058627">
    <property type="entry name" value="MdtA-like_C"/>
</dbReference>
<keyword evidence="8" id="KW-1133">Transmembrane helix</keyword>
<dbReference type="Gene3D" id="2.40.30.170">
    <property type="match status" value="1"/>
</dbReference>
<accession>A0A1I4WXV4</accession>
<dbReference type="Gene3D" id="2.40.420.20">
    <property type="match status" value="1"/>
</dbReference>
<dbReference type="Pfam" id="PF25944">
    <property type="entry name" value="Beta-barrel_RND"/>
    <property type="match status" value="1"/>
</dbReference>
<dbReference type="Pfam" id="PF25876">
    <property type="entry name" value="HH_MFP_RND"/>
    <property type="match status" value="1"/>
</dbReference>
<keyword evidence="4" id="KW-1003">Cell membrane</keyword>
<dbReference type="EMBL" id="FOVF01000006">
    <property type="protein sequence ID" value="SFN18367.1"/>
    <property type="molecule type" value="Genomic_DNA"/>
</dbReference>
<dbReference type="SUPFAM" id="SSF111369">
    <property type="entry name" value="HlyD-like secretion proteins"/>
    <property type="match status" value="1"/>
</dbReference>
<evidence type="ECO:0000256" key="5">
    <source>
        <dbReference type="ARBA" id="ARBA00022519"/>
    </source>
</evidence>
<comment type="subcellular location">
    <subcellularLocation>
        <location evidence="1">Cell membrane</location>
    </subcellularLocation>
</comment>
<dbReference type="Pfam" id="PF25917">
    <property type="entry name" value="BSH_RND"/>
    <property type="match status" value="1"/>
</dbReference>
<dbReference type="STRING" id="578942.SAMN05216289_106168"/>
<dbReference type="Proteomes" id="UP000198575">
    <property type="component" value="Unassembled WGS sequence"/>
</dbReference>
<evidence type="ECO:0000313" key="13">
    <source>
        <dbReference type="EMBL" id="SFN18367.1"/>
    </source>
</evidence>
<evidence type="ECO:0000256" key="3">
    <source>
        <dbReference type="ARBA" id="ARBA00022448"/>
    </source>
</evidence>
<dbReference type="InterPro" id="IPR058625">
    <property type="entry name" value="MdtA-like_BSH"/>
</dbReference>
<dbReference type="Pfam" id="PF25967">
    <property type="entry name" value="RND-MFP_C"/>
    <property type="match status" value="1"/>
</dbReference>
<dbReference type="InterPro" id="IPR058626">
    <property type="entry name" value="MdtA-like_b-barrel"/>
</dbReference>
<evidence type="ECO:0000313" key="14">
    <source>
        <dbReference type="Proteomes" id="UP000198575"/>
    </source>
</evidence>
<reference evidence="13 14" key="1">
    <citation type="submission" date="2016-10" db="EMBL/GenBank/DDBJ databases">
        <authorList>
            <person name="de Groot N.N."/>
        </authorList>
    </citation>
    <scope>NUCLEOTIDE SEQUENCE [LARGE SCALE GENOMIC DNA]</scope>
    <source>
        <strain evidence="13 14">CGMCC 1.7659</strain>
    </source>
</reference>
<feature type="region of interest" description="Disordered" evidence="7">
    <location>
        <begin position="411"/>
        <end position="431"/>
    </location>
</feature>
<dbReference type="AlphaFoldDB" id="A0A1I4WXV4"/>
<keyword evidence="8" id="KW-0812">Transmembrane</keyword>
<dbReference type="Gene3D" id="2.40.50.100">
    <property type="match status" value="1"/>
</dbReference>
<comment type="similarity">
    <text evidence="2">Belongs to the membrane fusion protein (MFP) (TC 8.A.1) family.</text>
</comment>
<evidence type="ECO:0000259" key="10">
    <source>
        <dbReference type="Pfam" id="PF25917"/>
    </source>
</evidence>
<keyword evidence="5" id="KW-0997">Cell inner membrane</keyword>
<name>A0A1I4WXV4_9GAMM</name>
<feature type="transmembrane region" description="Helical" evidence="8">
    <location>
        <begin position="41"/>
        <end position="59"/>
    </location>
</feature>
<dbReference type="InterPro" id="IPR058624">
    <property type="entry name" value="MdtA-like_HH"/>
</dbReference>
<dbReference type="PANTHER" id="PTHR30469:SF36">
    <property type="entry name" value="BLL3903 PROTEIN"/>
    <property type="match status" value="1"/>
</dbReference>
<feature type="domain" description="Multidrug resistance protein MdtA-like alpha-helical hairpin" evidence="9">
    <location>
        <begin position="145"/>
        <end position="214"/>
    </location>
</feature>
<evidence type="ECO:0000256" key="4">
    <source>
        <dbReference type="ARBA" id="ARBA00022475"/>
    </source>
</evidence>
<evidence type="ECO:0000259" key="12">
    <source>
        <dbReference type="Pfam" id="PF25967"/>
    </source>
</evidence>
<evidence type="ECO:0000256" key="8">
    <source>
        <dbReference type="SAM" id="Phobius"/>
    </source>
</evidence>
<feature type="domain" description="Multidrug resistance protein MdtA-like barrel-sandwich hybrid" evidence="10">
    <location>
        <begin position="104"/>
        <end position="243"/>
    </location>
</feature>
<dbReference type="NCBIfam" id="TIGR01730">
    <property type="entry name" value="RND_mfp"/>
    <property type="match status" value="1"/>
</dbReference>
<keyword evidence="14" id="KW-1185">Reference proteome</keyword>
<evidence type="ECO:0000259" key="9">
    <source>
        <dbReference type="Pfam" id="PF25876"/>
    </source>
</evidence>
<protein>
    <submittedName>
        <fullName evidence="13">Membrane fusion protein, multidrug efflux system</fullName>
    </submittedName>
</protein>
<keyword evidence="3" id="KW-0813">Transport</keyword>
<gene>
    <name evidence="13" type="ORF">SAMN05216289_106168</name>
</gene>
<feature type="domain" description="Multidrug resistance protein MdtA-like C-terminal permuted SH3" evidence="12">
    <location>
        <begin position="337"/>
        <end position="394"/>
    </location>
</feature>
<evidence type="ECO:0000256" key="2">
    <source>
        <dbReference type="ARBA" id="ARBA00009477"/>
    </source>
</evidence>
<dbReference type="GO" id="GO:1990281">
    <property type="term" value="C:efflux pump complex"/>
    <property type="evidence" value="ECO:0007669"/>
    <property type="project" value="TreeGrafter"/>
</dbReference>